<dbReference type="EMBL" id="CP119917">
    <property type="protein sequence ID" value="WFD15254.1"/>
    <property type="molecule type" value="Genomic_DNA"/>
</dbReference>
<accession>A0AAJ5YZE8</accession>
<proteinExistence type="predicted"/>
<dbReference type="InterPro" id="IPR035899">
    <property type="entry name" value="DBL_dom_sf"/>
</dbReference>
<dbReference type="InterPro" id="IPR000219">
    <property type="entry name" value="DH_dom"/>
</dbReference>
<evidence type="ECO:0000313" key="4">
    <source>
        <dbReference type="Proteomes" id="UP001217582"/>
    </source>
</evidence>
<dbReference type="Gene3D" id="1.20.900.10">
    <property type="entry name" value="Dbl homology (DH) domain"/>
    <property type="match status" value="1"/>
</dbReference>
<dbReference type="PROSITE" id="PS50010">
    <property type="entry name" value="DH_2"/>
    <property type="match status" value="1"/>
</dbReference>
<feature type="region of interest" description="Disordered" evidence="1">
    <location>
        <begin position="504"/>
        <end position="546"/>
    </location>
</feature>
<reference evidence="3 4" key="1">
    <citation type="submission" date="2023-03" db="EMBL/GenBank/DDBJ databases">
        <title>Mating type loci evolution in Malassezia.</title>
        <authorList>
            <person name="Coelho M.A."/>
        </authorList>
    </citation>
    <scope>NUCLEOTIDE SEQUENCE [LARGE SCALE GENOMIC DNA]</scope>
    <source>
        <strain evidence="3 4">CBS 13387</strain>
    </source>
</reference>
<evidence type="ECO:0000259" key="2">
    <source>
        <dbReference type="PROSITE" id="PS50010"/>
    </source>
</evidence>
<dbReference type="GO" id="GO:0035556">
    <property type="term" value="P:intracellular signal transduction"/>
    <property type="evidence" value="ECO:0007669"/>
    <property type="project" value="InterPro"/>
</dbReference>
<dbReference type="Pfam" id="PF00621">
    <property type="entry name" value="RhoGEF"/>
    <property type="match status" value="1"/>
</dbReference>
<dbReference type="PROSITE" id="PS00741">
    <property type="entry name" value="DH_1"/>
    <property type="match status" value="1"/>
</dbReference>
<organism evidence="3 4">
    <name type="scientific">Malassezia arunalokei</name>
    <dbReference type="NCBI Taxonomy" id="1514897"/>
    <lineage>
        <taxon>Eukaryota</taxon>
        <taxon>Fungi</taxon>
        <taxon>Dikarya</taxon>
        <taxon>Basidiomycota</taxon>
        <taxon>Ustilaginomycotina</taxon>
        <taxon>Malasseziomycetes</taxon>
        <taxon>Malasseziales</taxon>
        <taxon>Malasseziaceae</taxon>
        <taxon>Malassezia</taxon>
    </lineage>
</organism>
<feature type="region of interest" description="Disordered" evidence="1">
    <location>
        <begin position="162"/>
        <end position="184"/>
    </location>
</feature>
<dbReference type="Gene3D" id="3.80.10.10">
    <property type="entry name" value="Ribonuclease Inhibitor"/>
    <property type="match status" value="1"/>
</dbReference>
<gene>
    <name evidence="3" type="ORF">MARU1_001270</name>
</gene>
<feature type="region of interest" description="Disordered" evidence="1">
    <location>
        <begin position="51"/>
        <end position="127"/>
    </location>
</feature>
<keyword evidence="4" id="KW-1185">Reference proteome</keyword>
<dbReference type="InterPro" id="IPR032675">
    <property type="entry name" value="LRR_dom_sf"/>
</dbReference>
<dbReference type="CDD" id="cd00160">
    <property type="entry name" value="RhoGEF"/>
    <property type="match status" value="1"/>
</dbReference>
<dbReference type="SUPFAM" id="SSF52058">
    <property type="entry name" value="L domain-like"/>
    <property type="match status" value="1"/>
</dbReference>
<feature type="compositionally biased region" description="Polar residues" evidence="1">
    <location>
        <begin position="67"/>
        <end position="81"/>
    </location>
</feature>
<dbReference type="PANTHER" id="PTHR12673">
    <property type="entry name" value="FACIOGENITAL DYSPLASIA PROTEIN"/>
    <property type="match status" value="1"/>
</dbReference>
<dbReference type="AlphaFoldDB" id="A0AAJ5YZE8"/>
<feature type="domain" description="DH" evidence="2">
    <location>
        <begin position="566"/>
        <end position="831"/>
    </location>
</feature>
<protein>
    <recommendedName>
        <fullName evidence="2">DH domain-containing protein</fullName>
    </recommendedName>
</protein>
<dbReference type="SMART" id="SM00325">
    <property type="entry name" value="RhoGEF"/>
    <property type="match status" value="1"/>
</dbReference>
<evidence type="ECO:0000313" key="3">
    <source>
        <dbReference type="EMBL" id="WFD15254.1"/>
    </source>
</evidence>
<dbReference type="PANTHER" id="PTHR12673:SF270">
    <property type="entry name" value="FYVE-TYPE DOMAIN-CONTAINING PROTEIN"/>
    <property type="match status" value="1"/>
</dbReference>
<dbReference type="InterPro" id="IPR051092">
    <property type="entry name" value="FYVE_RhoGEF_PH"/>
</dbReference>
<dbReference type="SUPFAM" id="SSF48065">
    <property type="entry name" value="DBL homology domain (DH-domain)"/>
    <property type="match status" value="1"/>
</dbReference>
<dbReference type="GO" id="GO:0005737">
    <property type="term" value="C:cytoplasm"/>
    <property type="evidence" value="ECO:0007669"/>
    <property type="project" value="TreeGrafter"/>
</dbReference>
<feature type="region of interest" description="Disordered" evidence="1">
    <location>
        <begin position="1"/>
        <end position="37"/>
    </location>
</feature>
<sequence length="1015" mass="112005">MSQFKPFGDLPRRMPRPSHAKGMQFDTPPHSPPFMDVGIPLSYQRLLSSSPIDSRSLSRGDDACSIVTDSSSIRQRPTSRAASLYGVQPPLSPVGTQRSISPPPVPQKSPSPSSERRIGPKSPLRASVMASGRNTPAALAVKVPSIHELDMAPPSIDSLWRSDSVKTSGSTIRSESEDGVWDSYDSMPSTPMRDGFQPPLSTPLAIQFVQTGKGVLSVVSSEDDAPRRVASSTTHLSMVNCPLPSYDMLRIPNMLVVLDMSSSQLSALPESLALCTSLEELNISCNPLGFSNMAAPMSCLRALENLRVLLVDDCKLPVVPHEILSLQRLQILGLRQNRLTCLPSWMHALDYLDCLLLAGNTQWTPAWKAIVGPLLHLGDNPPSPGTNMMPTTPTVNTKISPQPPPIQSPSEARKRSGGFLNKLKTTNRTGAQLDGPTFMVPLPRPGQLPSNPPETKSLSCFLPIYADNGDKESVLDWYARVGTSYVRNLRAYLRDMDDLLPERHRQVPQTASSAAESSGFGSPIMTWGDASDSTPSGTAGEVSSRHSILEDVGESNKTHVKDNAVKRYCVLREIIETERTYVAGLSELMDIYLKRARQPMDGVSDERVMSVEKERIIFGHIEVIIQFHQEAFLPELERKTAALFKISELDEEQHASLSAQVAADVANVFSEYATYFKMYTNYVNQYETALKIISQWHEPISPRVKTAIKSSSTSLASIGQRFLNIDPASSSTSPTALTFEEKALSDLQPISHAEHRRMQLFLRRCRDDPRHSQINLEGYLLLPIQRIPRYRLLLEQLVKCTSHGVLPDLDREALARALAHISLMASWVNEGKRQSEQGKRLLQWQSRLRGTFSAPLVQPHRRLVCDGPFRLCRVSKRVYQGTPPGDVSGPRMSCDEDILEQKTMDLPLHLLLCNDLIAAVSSSVSPTEDASPISGKNRVMHGLGSAETGTLDLVAVLKPQVHMLPPGMHKTVMLPPASVVGPSLLRIVDAKYIYYFMAPSHTEAQRWQSFINAQV</sequence>
<dbReference type="InterPro" id="IPR001331">
    <property type="entry name" value="GDS_CDC24_CS"/>
</dbReference>
<dbReference type="GO" id="GO:0005085">
    <property type="term" value="F:guanyl-nucleotide exchange factor activity"/>
    <property type="evidence" value="ECO:0007669"/>
    <property type="project" value="InterPro"/>
</dbReference>
<name>A0AAJ5YZE8_9BASI</name>
<evidence type="ECO:0000256" key="1">
    <source>
        <dbReference type="SAM" id="MobiDB-lite"/>
    </source>
</evidence>
<feature type="region of interest" description="Disordered" evidence="1">
    <location>
        <begin position="397"/>
        <end position="418"/>
    </location>
</feature>
<dbReference type="Proteomes" id="UP001217582">
    <property type="component" value="Chromosome 2"/>
</dbReference>